<evidence type="ECO:0000313" key="3">
    <source>
        <dbReference type="Proteomes" id="UP001148838"/>
    </source>
</evidence>
<comment type="caution">
    <text evidence="2">The sequence shown here is derived from an EMBL/GenBank/DDBJ whole genome shotgun (WGS) entry which is preliminary data.</text>
</comment>
<keyword evidence="3" id="KW-1185">Reference proteome</keyword>
<dbReference type="InterPro" id="IPR036388">
    <property type="entry name" value="WH-like_DNA-bd_sf"/>
</dbReference>
<organism evidence="2 3">
    <name type="scientific">Periplaneta americana</name>
    <name type="common">American cockroach</name>
    <name type="synonym">Blatta americana</name>
    <dbReference type="NCBI Taxonomy" id="6978"/>
    <lineage>
        <taxon>Eukaryota</taxon>
        <taxon>Metazoa</taxon>
        <taxon>Ecdysozoa</taxon>
        <taxon>Arthropoda</taxon>
        <taxon>Hexapoda</taxon>
        <taxon>Insecta</taxon>
        <taxon>Pterygota</taxon>
        <taxon>Neoptera</taxon>
        <taxon>Polyneoptera</taxon>
        <taxon>Dictyoptera</taxon>
        <taxon>Blattodea</taxon>
        <taxon>Blattoidea</taxon>
        <taxon>Blattidae</taxon>
        <taxon>Blattinae</taxon>
        <taxon>Periplaneta</taxon>
    </lineage>
</organism>
<dbReference type="EMBL" id="JAJSOF020000005">
    <property type="protein sequence ID" value="KAJ4447397.1"/>
    <property type="molecule type" value="Genomic_DNA"/>
</dbReference>
<protein>
    <submittedName>
        <fullName evidence="2">Uncharacterized protein</fullName>
    </submittedName>
</protein>
<dbReference type="Gene3D" id="1.10.10.10">
    <property type="entry name" value="Winged helix-like DNA-binding domain superfamily/Winged helix DNA-binding domain"/>
    <property type="match status" value="1"/>
</dbReference>
<accession>A0ABQ8TMZ9</accession>
<proteinExistence type="predicted"/>
<comment type="subcellular location">
    <subcellularLocation>
        <location evidence="1">Nucleus</location>
    </subcellularLocation>
</comment>
<name>A0ABQ8TMZ9_PERAM</name>
<dbReference type="Pfam" id="PF13384">
    <property type="entry name" value="HTH_23"/>
    <property type="match status" value="1"/>
</dbReference>
<evidence type="ECO:0000313" key="2">
    <source>
        <dbReference type="EMBL" id="KAJ4447397.1"/>
    </source>
</evidence>
<evidence type="ECO:0000256" key="1">
    <source>
        <dbReference type="ARBA" id="ARBA00004123"/>
    </source>
</evidence>
<dbReference type="InterPro" id="IPR009057">
    <property type="entry name" value="Homeodomain-like_sf"/>
</dbReference>
<gene>
    <name evidence="2" type="ORF">ANN_09403</name>
</gene>
<dbReference type="Proteomes" id="UP001148838">
    <property type="component" value="Unassembled WGS sequence"/>
</dbReference>
<reference evidence="2 3" key="1">
    <citation type="journal article" date="2022" name="Allergy">
        <title>Genome assembly and annotation of Periplaneta americana reveal a comprehensive cockroach allergen profile.</title>
        <authorList>
            <person name="Wang L."/>
            <person name="Xiong Q."/>
            <person name="Saelim N."/>
            <person name="Wang L."/>
            <person name="Nong W."/>
            <person name="Wan A.T."/>
            <person name="Shi M."/>
            <person name="Liu X."/>
            <person name="Cao Q."/>
            <person name="Hui J.H.L."/>
            <person name="Sookrung N."/>
            <person name="Leung T.F."/>
            <person name="Tungtrongchitr A."/>
            <person name="Tsui S.K.W."/>
        </authorList>
    </citation>
    <scope>NUCLEOTIDE SEQUENCE [LARGE SCALE GENOMIC DNA]</scope>
    <source>
        <strain evidence="2">PWHHKU_190912</strain>
    </source>
</reference>
<dbReference type="SUPFAM" id="SSF46689">
    <property type="entry name" value="Homeodomain-like"/>
    <property type="match status" value="1"/>
</dbReference>
<sequence>MDTTPRKRSKIITLAEHSSMTQREIAAECHIGLATVNSIIKRYRETGSITPQKKGNCGRKGKTSPADDRLIVRKSKLNPRLTAVDLTRELMATTGANIHVATVRRRLLKLDEGLLSPKRLKISEASIIPRTTGRNLRDELRKRSFESWCQLLHKGKGVVIYEEYPRANSRVSTKENLSSSEYINAIKMFCNLIAVRSVPGRAFSTTHCRQPDCNETETLGQVLGFSRKGKSLRNNRHPRVRRTIACLLRNKGWEVHEQVHCISEDDSHRRADIIAINRQQQKAIIIDLPIRMERYLNQAHQVDHEKRAIYESCIPYLSAKYNIPFFNLSVTGLFFGARRDLLRLLYLRESNPGFAARRANRYSTGVDYYSHSLESNYVPFVFVSNLRVAYRRNVSLETMYLYKNETRRGNFTQNKKERISNAGSGGVGGNRIIKGNEQRSQIQLGRGK</sequence>